<dbReference type="EMBL" id="ALYF01000001">
    <property type="protein sequence ID" value="EJW22240.1"/>
    <property type="molecule type" value="Genomic_DNA"/>
</dbReference>
<keyword evidence="1" id="KW-0472">Membrane</keyword>
<dbReference type="Proteomes" id="UP000004836">
    <property type="component" value="Unassembled WGS sequence"/>
</dbReference>
<gene>
    <name evidence="2" type="ORF">IMCC14465_00790</name>
</gene>
<keyword evidence="1" id="KW-0812">Transmembrane</keyword>
<sequence length="50" mass="6133">MTILFRSLRRKKSKSKDWAERLVSMINLLFLLQVFLLQVFWRRAFSQALF</sequence>
<evidence type="ECO:0000313" key="3">
    <source>
        <dbReference type="Proteomes" id="UP000004836"/>
    </source>
</evidence>
<feature type="transmembrane region" description="Helical" evidence="1">
    <location>
        <begin position="21"/>
        <end position="41"/>
    </location>
</feature>
<organism evidence="2 3">
    <name type="scientific">alpha proteobacterium IMCC14465</name>
    <dbReference type="NCBI Taxonomy" id="1220535"/>
    <lineage>
        <taxon>Bacteria</taxon>
        <taxon>Pseudomonadati</taxon>
        <taxon>Pseudomonadota</taxon>
        <taxon>Alphaproteobacteria</taxon>
        <taxon>PS1 clade</taxon>
    </lineage>
</organism>
<evidence type="ECO:0000313" key="2">
    <source>
        <dbReference type="EMBL" id="EJW22240.1"/>
    </source>
</evidence>
<protein>
    <submittedName>
        <fullName evidence="2">Uncharacterized protein</fullName>
    </submittedName>
</protein>
<keyword evidence="3" id="KW-1185">Reference proteome</keyword>
<keyword evidence="1" id="KW-1133">Transmembrane helix</keyword>
<accession>J9A790</accession>
<reference evidence="2 3" key="1">
    <citation type="journal article" date="2012" name="J. Bacteriol.">
        <title>Genome Sequence of Strain IMCC14465, Isolated from the East Sea, Belonging to the PS1 Clade of Alphaproteobacteria.</title>
        <authorList>
            <person name="Yang S.J."/>
            <person name="Kang I."/>
            <person name="Cho J.C."/>
        </authorList>
    </citation>
    <scope>NUCLEOTIDE SEQUENCE [LARGE SCALE GENOMIC DNA]</scope>
    <source>
        <strain evidence="2 3">IMCC14465</strain>
    </source>
</reference>
<proteinExistence type="predicted"/>
<name>J9A790_9PROT</name>
<evidence type="ECO:0000256" key="1">
    <source>
        <dbReference type="SAM" id="Phobius"/>
    </source>
</evidence>
<dbReference type="AlphaFoldDB" id="J9A790"/>
<comment type="caution">
    <text evidence="2">The sequence shown here is derived from an EMBL/GenBank/DDBJ whole genome shotgun (WGS) entry which is preliminary data.</text>
</comment>